<dbReference type="InParanoid" id="A0A2T3A8A3"/>
<dbReference type="PANTHER" id="PTHR24359">
    <property type="entry name" value="SERINE/THREONINE-PROTEIN KINASE SBK1"/>
    <property type="match status" value="1"/>
</dbReference>
<feature type="compositionally biased region" description="Low complexity" evidence="1">
    <location>
        <begin position="62"/>
        <end position="71"/>
    </location>
</feature>
<evidence type="ECO:0000256" key="1">
    <source>
        <dbReference type="SAM" id="MobiDB-lite"/>
    </source>
</evidence>
<dbReference type="SUPFAM" id="SSF56112">
    <property type="entry name" value="Protein kinase-like (PK-like)"/>
    <property type="match status" value="1"/>
</dbReference>
<evidence type="ECO:0000313" key="3">
    <source>
        <dbReference type="EMBL" id="PSR85614.1"/>
    </source>
</evidence>
<dbReference type="OrthoDB" id="1046782at2759"/>
<dbReference type="GO" id="GO:0004674">
    <property type="term" value="F:protein serine/threonine kinase activity"/>
    <property type="evidence" value="ECO:0007669"/>
    <property type="project" value="TreeGrafter"/>
</dbReference>
<proteinExistence type="predicted"/>
<organism evidence="3 4">
    <name type="scientific">Coniella lustricola</name>
    <dbReference type="NCBI Taxonomy" id="2025994"/>
    <lineage>
        <taxon>Eukaryota</taxon>
        <taxon>Fungi</taxon>
        <taxon>Dikarya</taxon>
        <taxon>Ascomycota</taxon>
        <taxon>Pezizomycotina</taxon>
        <taxon>Sordariomycetes</taxon>
        <taxon>Sordariomycetidae</taxon>
        <taxon>Diaporthales</taxon>
        <taxon>Schizoparmaceae</taxon>
        <taxon>Coniella</taxon>
    </lineage>
</organism>
<dbReference type="AlphaFoldDB" id="A0A2T3A8A3"/>
<accession>A0A2T3A8A3</accession>
<dbReference type="InterPro" id="IPR000719">
    <property type="entry name" value="Prot_kinase_dom"/>
</dbReference>
<name>A0A2T3A8A3_9PEZI</name>
<reference evidence="3 4" key="1">
    <citation type="journal article" date="2018" name="Mycol. Prog.">
        <title>Coniella lustricola, a new species from submerged detritus.</title>
        <authorList>
            <person name="Raudabaugh D.B."/>
            <person name="Iturriaga T."/>
            <person name="Carver A."/>
            <person name="Mondo S."/>
            <person name="Pangilinan J."/>
            <person name="Lipzen A."/>
            <person name="He G."/>
            <person name="Amirebrahimi M."/>
            <person name="Grigoriev I.V."/>
            <person name="Miller A.N."/>
        </authorList>
    </citation>
    <scope>NUCLEOTIDE SEQUENCE [LARGE SCALE GENOMIC DNA]</scope>
    <source>
        <strain evidence="3 4">B22-T-1</strain>
    </source>
</reference>
<dbReference type="PANTHER" id="PTHR24359:SF37">
    <property type="entry name" value="PROTEIN KINASE DOMAIN-CONTAINING PROTEIN"/>
    <property type="match status" value="1"/>
</dbReference>
<feature type="domain" description="Protein kinase" evidence="2">
    <location>
        <begin position="252"/>
        <end position="556"/>
    </location>
</feature>
<gene>
    <name evidence="3" type="ORF">BD289DRAFT_254093</name>
</gene>
<dbReference type="CDD" id="cd00180">
    <property type="entry name" value="PKc"/>
    <property type="match status" value="1"/>
</dbReference>
<keyword evidence="3" id="KW-0418">Kinase</keyword>
<dbReference type="GO" id="GO:0005524">
    <property type="term" value="F:ATP binding"/>
    <property type="evidence" value="ECO:0007669"/>
    <property type="project" value="InterPro"/>
</dbReference>
<keyword evidence="3" id="KW-0808">Transferase</keyword>
<protein>
    <submittedName>
        <fullName evidence="3">Kinase-like domain-containing protein</fullName>
    </submittedName>
</protein>
<dbReference type="Proteomes" id="UP000241462">
    <property type="component" value="Unassembled WGS sequence"/>
</dbReference>
<evidence type="ECO:0000313" key="4">
    <source>
        <dbReference type="Proteomes" id="UP000241462"/>
    </source>
</evidence>
<evidence type="ECO:0000259" key="2">
    <source>
        <dbReference type="PROSITE" id="PS50011"/>
    </source>
</evidence>
<dbReference type="PROSITE" id="PS50011">
    <property type="entry name" value="PROTEIN_KINASE_DOM"/>
    <property type="match status" value="1"/>
</dbReference>
<feature type="compositionally biased region" description="Acidic residues" evidence="1">
    <location>
        <begin position="72"/>
        <end position="81"/>
    </location>
</feature>
<dbReference type="Gene3D" id="1.10.510.10">
    <property type="entry name" value="Transferase(Phosphotransferase) domain 1"/>
    <property type="match status" value="1"/>
</dbReference>
<dbReference type="InterPro" id="IPR011009">
    <property type="entry name" value="Kinase-like_dom_sf"/>
</dbReference>
<dbReference type="EMBL" id="KZ678440">
    <property type="protein sequence ID" value="PSR85614.1"/>
    <property type="molecule type" value="Genomic_DNA"/>
</dbReference>
<feature type="region of interest" description="Disordered" evidence="1">
    <location>
        <begin position="47"/>
        <end position="82"/>
    </location>
</feature>
<dbReference type="Pfam" id="PF00069">
    <property type="entry name" value="Pkinase"/>
    <property type="match status" value="1"/>
</dbReference>
<keyword evidence="4" id="KW-1185">Reference proteome</keyword>
<sequence>MVLNLVPQIRERYALNLILFVRRIKTKAFIMSNHPLPTFRLNIEDAQSSEDQDHDYSKRPSDGSSTNGSSSEPDEDDEQTLEDQLRHCSVLHANRRDRFWPPDVLKKLLTEKRVRDSLIKCGFPAAVAQKHAAKILGSEEESCILIFAILVLIDRLEMKDIDHILNCKMGLRDKHIPLVLRNVRGRQYLTHEGSQQRVCCSSKLGWKPATVESFDRSQRQIKIPTFRFKKNNKIEHQEFEDWRILPWCQEDNSPPVAAMSGGYGSVSRVRIHKDCHYFHEVLKSINVSEGFFAVKKLKNSHEKQYQGEVRALERFNGTVHEHLVTLLATFRQDGHYHMIFPWAHCDLDRYWEHENPNPNLEDVAFLRWLSKQCVGLMEAVSVIHNASHLMTEKRYGRHGDIKAENILWFRTGESRDKDRGIFVISDLGFTAINSPKSRSMQPNTGISTTPSYRPPECDIKDAVISRAFDIWSLGCLYLELLCWLLTGRKGKLAFDAERATPFIYGANVDIFFDIQRRDSHGSRESQFEFKVKDVVSKKMSELHANKNCTLWVHKLLDIVENEMLVVLAKNQQRSTSNVLLKKLQDLDSQCQLDENYCLRRVPDKTRLEQWRPPKGVVAPLNHASKAYIPERAHVET</sequence>
<dbReference type="SMART" id="SM00220">
    <property type="entry name" value="S_TKc"/>
    <property type="match status" value="1"/>
</dbReference>